<dbReference type="Proteomes" id="UP000008311">
    <property type="component" value="Unassembled WGS sequence"/>
</dbReference>
<accession>B9T4C3</accession>
<dbReference type="InParanoid" id="B9T4C3"/>
<dbReference type="AlphaFoldDB" id="B9T4C3"/>
<dbReference type="EMBL" id="EQ974464">
    <property type="protein sequence ID" value="EEF29294.1"/>
    <property type="molecule type" value="Genomic_DNA"/>
</dbReference>
<protein>
    <recommendedName>
        <fullName evidence="1">Retrotransposon gag domain-containing protein</fullName>
    </recommendedName>
</protein>
<evidence type="ECO:0000313" key="3">
    <source>
        <dbReference type="Proteomes" id="UP000008311"/>
    </source>
</evidence>
<dbReference type="Pfam" id="PF03732">
    <property type="entry name" value="Retrotrans_gag"/>
    <property type="match status" value="1"/>
</dbReference>
<organism evidence="2 3">
    <name type="scientific">Ricinus communis</name>
    <name type="common">Castor bean</name>
    <dbReference type="NCBI Taxonomy" id="3988"/>
    <lineage>
        <taxon>Eukaryota</taxon>
        <taxon>Viridiplantae</taxon>
        <taxon>Streptophyta</taxon>
        <taxon>Embryophyta</taxon>
        <taxon>Tracheophyta</taxon>
        <taxon>Spermatophyta</taxon>
        <taxon>Magnoliopsida</taxon>
        <taxon>eudicotyledons</taxon>
        <taxon>Gunneridae</taxon>
        <taxon>Pentapetalae</taxon>
        <taxon>rosids</taxon>
        <taxon>fabids</taxon>
        <taxon>Malpighiales</taxon>
        <taxon>Euphorbiaceae</taxon>
        <taxon>Acalyphoideae</taxon>
        <taxon>Acalypheae</taxon>
        <taxon>Ricinus</taxon>
    </lineage>
</organism>
<dbReference type="eggNOG" id="ENOG502R7MX">
    <property type="taxonomic scope" value="Eukaryota"/>
</dbReference>
<evidence type="ECO:0000259" key="1">
    <source>
        <dbReference type="Pfam" id="PF03732"/>
    </source>
</evidence>
<gene>
    <name evidence="2" type="ORF">RCOM_0356800</name>
</gene>
<name>B9T4C3_RICCO</name>
<feature type="domain" description="Retrotransposon gag" evidence="1">
    <location>
        <begin position="91"/>
        <end position="166"/>
    </location>
</feature>
<sequence>MSKKQHIMISDLRAFMNSIQLGQQVPALSTGSQPASSGLSNPNYLSSNYQIGARFTKIEFPKFDDDDSEGRMFKFDYFFQVYKFSVDIQVKLATIHMEGRTLQWHQSFIKNRGTTDEPPWEEYVKALKSRFREKAYEDPIVDLKSLAQIGPLQDYMEEFDILSNKVT</sequence>
<keyword evidence="3" id="KW-1185">Reference proteome</keyword>
<reference evidence="3" key="1">
    <citation type="journal article" date="2010" name="Nat. Biotechnol.">
        <title>Draft genome sequence of the oilseed species Ricinus communis.</title>
        <authorList>
            <person name="Chan A.P."/>
            <person name="Crabtree J."/>
            <person name="Zhao Q."/>
            <person name="Lorenzi H."/>
            <person name="Orvis J."/>
            <person name="Puiu D."/>
            <person name="Melake-Berhan A."/>
            <person name="Jones K.M."/>
            <person name="Redman J."/>
            <person name="Chen G."/>
            <person name="Cahoon E.B."/>
            <person name="Gedil M."/>
            <person name="Stanke M."/>
            <person name="Haas B.J."/>
            <person name="Wortman J.R."/>
            <person name="Fraser-Liggett C.M."/>
            <person name="Ravel J."/>
            <person name="Rabinowicz P.D."/>
        </authorList>
    </citation>
    <scope>NUCLEOTIDE SEQUENCE [LARGE SCALE GENOMIC DNA]</scope>
    <source>
        <strain evidence="3">cv. Hale</strain>
    </source>
</reference>
<proteinExistence type="predicted"/>
<dbReference type="InterPro" id="IPR005162">
    <property type="entry name" value="Retrotrans_gag_dom"/>
</dbReference>
<evidence type="ECO:0000313" key="2">
    <source>
        <dbReference type="EMBL" id="EEF29294.1"/>
    </source>
</evidence>